<dbReference type="PANTHER" id="PTHR32507:SF8">
    <property type="entry name" value="CNH1P"/>
    <property type="match status" value="1"/>
</dbReference>
<evidence type="ECO:0000256" key="4">
    <source>
        <dbReference type="ARBA" id="ARBA00022692"/>
    </source>
</evidence>
<proteinExistence type="predicted"/>
<dbReference type="EMBL" id="JBHDIY010000002">
    <property type="protein sequence ID" value="MFL4468699.1"/>
    <property type="molecule type" value="Genomic_DNA"/>
</dbReference>
<evidence type="ECO:0000259" key="9">
    <source>
        <dbReference type="Pfam" id="PF00999"/>
    </source>
</evidence>
<organism evidence="10 11">
    <name type="scientific">Tateyamaria armeniaca</name>
    <dbReference type="NCBI Taxonomy" id="2518930"/>
    <lineage>
        <taxon>Bacteria</taxon>
        <taxon>Pseudomonadati</taxon>
        <taxon>Pseudomonadota</taxon>
        <taxon>Alphaproteobacteria</taxon>
        <taxon>Rhodobacterales</taxon>
        <taxon>Roseobacteraceae</taxon>
        <taxon>Tateyamaria</taxon>
    </lineage>
</organism>
<dbReference type="PANTHER" id="PTHR32507">
    <property type="entry name" value="NA(+)/H(+) ANTIPORTER 1"/>
    <property type="match status" value="1"/>
</dbReference>
<evidence type="ECO:0000256" key="6">
    <source>
        <dbReference type="ARBA" id="ARBA00023065"/>
    </source>
</evidence>
<keyword evidence="5 8" id="KW-1133">Transmembrane helix</keyword>
<feature type="transmembrane region" description="Helical" evidence="8">
    <location>
        <begin position="30"/>
        <end position="46"/>
    </location>
</feature>
<protein>
    <submittedName>
        <fullName evidence="10">Cation:proton antiporter</fullName>
    </submittedName>
</protein>
<feature type="transmembrane region" description="Helical" evidence="8">
    <location>
        <begin position="245"/>
        <end position="266"/>
    </location>
</feature>
<feature type="transmembrane region" description="Helical" evidence="8">
    <location>
        <begin position="362"/>
        <end position="385"/>
    </location>
</feature>
<dbReference type="Pfam" id="PF00999">
    <property type="entry name" value="Na_H_Exchanger"/>
    <property type="match status" value="1"/>
</dbReference>
<accession>A0ABW8USR9</accession>
<dbReference type="Proteomes" id="UP001627408">
    <property type="component" value="Unassembled WGS sequence"/>
</dbReference>
<evidence type="ECO:0000313" key="10">
    <source>
        <dbReference type="EMBL" id="MFL4468699.1"/>
    </source>
</evidence>
<gene>
    <name evidence="10" type="ORF">ACERZ8_01975</name>
</gene>
<keyword evidence="11" id="KW-1185">Reference proteome</keyword>
<feature type="transmembrane region" description="Helical" evidence="8">
    <location>
        <begin position="189"/>
        <end position="208"/>
    </location>
</feature>
<feature type="transmembrane region" description="Helical" evidence="8">
    <location>
        <begin position="275"/>
        <end position="294"/>
    </location>
</feature>
<evidence type="ECO:0000313" key="11">
    <source>
        <dbReference type="Proteomes" id="UP001627408"/>
    </source>
</evidence>
<evidence type="ECO:0000256" key="2">
    <source>
        <dbReference type="ARBA" id="ARBA00022448"/>
    </source>
</evidence>
<evidence type="ECO:0000256" key="5">
    <source>
        <dbReference type="ARBA" id="ARBA00022989"/>
    </source>
</evidence>
<comment type="caution">
    <text evidence="10">The sequence shown here is derived from an EMBL/GenBank/DDBJ whole genome shotgun (WGS) entry which is preliminary data.</text>
</comment>
<keyword evidence="2" id="KW-0813">Transport</keyword>
<dbReference type="RefSeq" id="WP_407590438.1">
    <property type="nucleotide sequence ID" value="NZ_JBHDIY010000002.1"/>
</dbReference>
<feature type="transmembrane region" description="Helical" evidence="8">
    <location>
        <begin position="147"/>
        <end position="169"/>
    </location>
</feature>
<evidence type="ECO:0000256" key="8">
    <source>
        <dbReference type="SAM" id="Phobius"/>
    </source>
</evidence>
<feature type="transmembrane region" description="Helical" evidence="8">
    <location>
        <begin position="220"/>
        <end position="239"/>
    </location>
</feature>
<sequence length="418" mass="43932">MTGFLIICATTAAFSMIAHRLSTTSLTPPMVFIALGVALALSGLVSEANSHRLLHPVAEITLVVLLFLDAAQIDLAALRKRHVWPLRMLLIGLPLAMVLGTLGGMIFLPAWPIVAVALLAAILSPTDAALGQAVVTNSNVPIRPRRALTVESGLNDGLALPVILFFTSLTGAETDVDGGVWLVFGLKQILLGPLVGIAVGAVGGWALLRAKALKSTSEIYEGVGALAMAGAAYLAAVQVGGNGFISAFVAGLVFGAIIKGACKFVYEFTESEGQLLAWASFLLLGAALVPEAIAHLNVTMLAVILFSLFVVRPLAIWLSLIGTDATFMTRIFFGWFGPRGLATALFALLIVEQIPEAYGDPILHTAINAVWISAVLHGITAAPAARWYGNKIRNMGDMAETRAIEHSAKPVITRDGEG</sequence>
<keyword evidence="7 8" id="KW-0472">Membrane</keyword>
<keyword evidence="6" id="KW-0406">Ion transport</keyword>
<keyword evidence="3" id="KW-0050">Antiport</keyword>
<feature type="transmembrane region" description="Helical" evidence="8">
    <location>
        <begin position="88"/>
        <end position="107"/>
    </location>
</feature>
<keyword evidence="4 8" id="KW-0812">Transmembrane</keyword>
<feature type="transmembrane region" description="Helical" evidence="8">
    <location>
        <begin position="332"/>
        <end position="350"/>
    </location>
</feature>
<dbReference type="InterPro" id="IPR006153">
    <property type="entry name" value="Cation/H_exchanger_TM"/>
</dbReference>
<name>A0ABW8USR9_9RHOB</name>
<feature type="transmembrane region" description="Helical" evidence="8">
    <location>
        <begin position="300"/>
        <end position="320"/>
    </location>
</feature>
<feature type="domain" description="Cation/H+ exchanger transmembrane" evidence="9">
    <location>
        <begin position="12"/>
        <end position="387"/>
    </location>
</feature>
<evidence type="ECO:0000256" key="3">
    <source>
        <dbReference type="ARBA" id="ARBA00022449"/>
    </source>
</evidence>
<comment type="subcellular location">
    <subcellularLocation>
        <location evidence="1">Cell membrane</location>
        <topology evidence="1">Multi-pass membrane protein</topology>
    </subcellularLocation>
</comment>
<evidence type="ECO:0000256" key="1">
    <source>
        <dbReference type="ARBA" id="ARBA00004651"/>
    </source>
</evidence>
<reference evidence="10 11" key="1">
    <citation type="submission" date="2024-08" db="EMBL/GenBank/DDBJ databases">
        <title>Tateyamaria sp. nov., isolated from marine algae.</title>
        <authorList>
            <person name="Choi B.J."/>
            <person name="Kim J.M."/>
            <person name="Lee J.K."/>
            <person name="Choi D.G."/>
            <person name="Bayburt H."/>
            <person name="Baek J.H."/>
            <person name="Han D.M."/>
            <person name="Jeon C.O."/>
        </authorList>
    </citation>
    <scope>NUCLEOTIDE SEQUENCE [LARGE SCALE GENOMIC DNA]</scope>
    <source>
        <strain evidence="10 11">KMU-156</strain>
    </source>
</reference>
<evidence type="ECO:0000256" key="7">
    <source>
        <dbReference type="ARBA" id="ARBA00023136"/>
    </source>
</evidence>
<feature type="transmembrane region" description="Helical" evidence="8">
    <location>
        <begin position="113"/>
        <end position="135"/>
    </location>
</feature>